<evidence type="ECO:0000259" key="13">
    <source>
        <dbReference type="PROSITE" id="PS50157"/>
    </source>
</evidence>
<feature type="domain" description="Ras-associating" evidence="14">
    <location>
        <begin position="137"/>
        <end position="247"/>
    </location>
</feature>
<evidence type="ECO:0000256" key="4">
    <source>
        <dbReference type="ARBA" id="ARBA00022737"/>
    </source>
</evidence>
<dbReference type="InterPro" id="IPR050329">
    <property type="entry name" value="GLI_C2H2-zinc-finger"/>
</dbReference>
<comment type="similarity">
    <text evidence="2">Belongs to the krueppel C2H2-type zinc-finger protein family.</text>
</comment>
<feature type="domain" description="C2H2-type" evidence="13">
    <location>
        <begin position="947"/>
        <end position="974"/>
    </location>
</feature>
<dbReference type="SUPFAM" id="SSF47266">
    <property type="entry name" value="4-helical cytokines"/>
    <property type="match status" value="1"/>
</dbReference>
<evidence type="ECO:0000256" key="2">
    <source>
        <dbReference type="ARBA" id="ARBA00006991"/>
    </source>
</evidence>
<gene>
    <name evidence="16" type="ORF">GSTENG00015448001</name>
</gene>
<dbReference type="GO" id="GO:0008270">
    <property type="term" value="F:zinc ion binding"/>
    <property type="evidence" value="ECO:0007669"/>
    <property type="project" value="UniProtKB-KW"/>
</dbReference>
<dbReference type="SUPFAM" id="SSF57667">
    <property type="entry name" value="beta-beta-alpha zinc fingers"/>
    <property type="match status" value="7"/>
</dbReference>
<dbReference type="GO" id="GO:0005634">
    <property type="term" value="C:nucleus"/>
    <property type="evidence" value="ECO:0007669"/>
    <property type="project" value="UniProtKB-SubCell"/>
</dbReference>
<keyword evidence="6" id="KW-0862">Zinc</keyword>
<reference evidence="16" key="2">
    <citation type="submission" date="2004-02" db="EMBL/GenBank/DDBJ databases">
        <authorList>
            <consortium name="Genoscope"/>
            <consortium name="Whitehead Institute Centre for Genome Research"/>
        </authorList>
    </citation>
    <scope>NUCLEOTIDE SEQUENCE</scope>
</reference>
<evidence type="ECO:0000259" key="14">
    <source>
        <dbReference type="PROSITE" id="PS50200"/>
    </source>
</evidence>
<dbReference type="InterPro" id="IPR009079">
    <property type="entry name" value="4_helix_cytokine-like_core"/>
</dbReference>
<evidence type="ECO:0000256" key="6">
    <source>
        <dbReference type="ARBA" id="ARBA00022833"/>
    </source>
</evidence>
<dbReference type="InterPro" id="IPR000159">
    <property type="entry name" value="RA_dom"/>
</dbReference>
<dbReference type="InterPro" id="IPR020427">
    <property type="entry name" value="IL-11A_fish"/>
</dbReference>
<dbReference type="PROSITE" id="PS00028">
    <property type="entry name" value="ZINC_FINGER_C2H2_1"/>
    <property type="match status" value="9"/>
</dbReference>
<dbReference type="Gene3D" id="1.20.1250.10">
    <property type="match status" value="1"/>
</dbReference>
<dbReference type="PRINTS" id="PR01944">
    <property type="entry name" value="INTLKN11FISH"/>
</dbReference>
<feature type="domain" description="C2H2-type" evidence="13">
    <location>
        <begin position="919"/>
        <end position="946"/>
    </location>
</feature>
<dbReference type="InterPro" id="IPR002710">
    <property type="entry name" value="Dilute_dom"/>
</dbReference>
<evidence type="ECO:0000256" key="10">
    <source>
        <dbReference type="ARBA" id="ARBA00023242"/>
    </source>
</evidence>
<dbReference type="KEGG" id="tng:GSTEN00015448G001"/>
<feature type="domain" description="C2H2-type" evidence="13">
    <location>
        <begin position="1364"/>
        <end position="1386"/>
    </location>
</feature>
<feature type="region of interest" description="Disordered" evidence="12">
    <location>
        <begin position="37"/>
        <end position="98"/>
    </location>
</feature>
<feature type="compositionally biased region" description="Polar residues" evidence="12">
    <location>
        <begin position="1963"/>
        <end position="1973"/>
    </location>
</feature>
<dbReference type="InterPro" id="IPR020438">
    <property type="entry name" value="IL-11"/>
</dbReference>
<dbReference type="PRINTS" id="PR01945">
    <property type="entry name" value="IL11AFISH"/>
</dbReference>
<evidence type="ECO:0000256" key="5">
    <source>
        <dbReference type="ARBA" id="ARBA00022771"/>
    </source>
</evidence>
<feature type="domain" description="C2H2-type" evidence="13">
    <location>
        <begin position="1223"/>
        <end position="1250"/>
    </location>
</feature>
<evidence type="ECO:0000259" key="15">
    <source>
        <dbReference type="PROSITE" id="PS51126"/>
    </source>
</evidence>
<dbReference type="Gene3D" id="3.10.20.90">
    <property type="entry name" value="Phosphatidylinositol 3-kinase Catalytic Subunit, Chain A, domain 1"/>
    <property type="match status" value="1"/>
</dbReference>
<dbReference type="Gene3D" id="3.30.160.60">
    <property type="entry name" value="Classic Zinc Finger"/>
    <property type="match status" value="10"/>
</dbReference>
<keyword evidence="10" id="KW-0539">Nucleus</keyword>
<dbReference type="GO" id="GO:0000981">
    <property type="term" value="F:DNA-binding transcription factor activity, RNA polymerase II-specific"/>
    <property type="evidence" value="ECO:0007669"/>
    <property type="project" value="TreeGrafter"/>
</dbReference>
<feature type="domain" description="C2H2-type" evidence="13">
    <location>
        <begin position="1307"/>
        <end position="1334"/>
    </location>
</feature>
<dbReference type="GO" id="GO:0007165">
    <property type="term" value="P:signal transduction"/>
    <property type="evidence" value="ECO:0007669"/>
    <property type="project" value="InterPro"/>
</dbReference>
<dbReference type="FunFam" id="3.30.160.60:FF:000620">
    <property type="entry name" value="Zinc finger protein 263"/>
    <property type="match status" value="1"/>
</dbReference>
<dbReference type="PANTHER" id="PTHR19818">
    <property type="entry name" value="ZINC FINGER PROTEIN ZIC AND GLI"/>
    <property type="match status" value="1"/>
</dbReference>
<dbReference type="PROSITE" id="PS50200">
    <property type="entry name" value="RA"/>
    <property type="match status" value="1"/>
</dbReference>
<dbReference type="FunFam" id="3.30.160.60:FF:000213">
    <property type="entry name" value="Zinc finger protein 624"/>
    <property type="match status" value="2"/>
</dbReference>
<evidence type="ECO:0000256" key="11">
    <source>
        <dbReference type="PROSITE-ProRule" id="PRU00042"/>
    </source>
</evidence>
<keyword evidence="3" id="KW-0479">Metal-binding</keyword>
<organism evidence="16">
    <name type="scientific">Tetraodon nigroviridis</name>
    <name type="common">Spotted green pufferfish</name>
    <name type="synonym">Chelonodon nigroviridis</name>
    <dbReference type="NCBI Taxonomy" id="99883"/>
    <lineage>
        <taxon>Eukaryota</taxon>
        <taxon>Metazoa</taxon>
        <taxon>Chordata</taxon>
        <taxon>Craniata</taxon>
        <taxon>Vertebrata</taxon>
        <taxon>Euteleostomi</taxon>
        <taxon>Actinopterygii</taxon>
        <taxon>Neopterygii</taxon>
        <taxon>Teleostei</taxon>
        <taxon>Neoteleostei</taxon>
        <taxon>Acanthomorphata</taxon>
        <taxon>Eupercaria</taxon>
        <taxon>Tetraodontiformes</taxon>
        <taxon>Tetradontoidea</taxon>
        <taxon>Tetraodontidae</taxon>
        <taxon>Tetraodon</taxon>
    </lineage>
</organism>
<dbReference type="GO" id="GO:0045944">
    <property type="term" value="P:positive regulation of transcription by RNA polymerase II"/>
    <property type="evidence" value="ECO:0007669"/>
    <property type="project" value="UniProtKB-ARBA"/>
</dbReference>
<dbReference type="InterPro" id="IPR036236">
    <property type="entry name" value="Znf_C2H2_sf"/>
</dbReference>
<dbReference type="Pfam" id="PF00096">
    <property type="entry name" value="zf-C2H2"/>
    <property type="match status" value="7"/>
</dbReference>
<keyword evidence="4" id="KW-0677">Repeat</keyword>
<feature type="region of interest" description="Disordered" evidence="12">
    <location>
        <begin position="1955"/>
        <end position="1990"/>
    </location>
</feature>
<sequence>GSPRSRKLHFPVGLWINSPRKHFVKLGGRWPSAISVKSTTSSDAASLHEAQSAPSSSLSNSTPSLASPIPSPSPSPAFLRPRPAGPQSRAKRLSHLFLRGRSNSDRDRAIGEREREVWAHSAAPSSHHYLPPASSSAPGLIKIYGDALSSGANYRSLLASVHSTASQLIGQVITRYTERERDEAEDAEDFLLCDVIGKPIQQPDGAIKWETECRRSVAPWECPLLLVDMWRPKDGFERRFEIQRKDEYEREERDREKEREREDENCQGVRWRRSRMSSGGGQEETERGHRPRNSELRRSISDMNLSLRRRQGNHMSKDPSSPGDRPNNNNGGAQDRKNIVSMINPQPGQIRASKAEAKVGWTNQPVEDERDCTSCDLEVMSQSLILPPTDRPYFLLLQDTSWSGETQLLLGHPPDKEVISKNSSPDSGGGPLAPAYLLSLMIDHAAKHLDPALTPQILLKSANMIKEIVWTLYSLLPALLDTNPFSSEDKDKEKDGAQGEEGEQKRRGEGEVDDVSALPPKVAGLVEVYRCSLMLSREACLSPPLTSQTFGYLFFFTNTSLLNTLLERDGLFSWSRAVQIRTNLDLVLDWLQGAGLGDIASEFMKKLSATVNFLCIPKTRLIQSSWSSLQEDHGLLSPSQLHHLLTNYKLGPTRAPPQCWAPPPGTELTGVKPSKDRVLLDSSSSLLFSLLLAQLPLLTSTSPVPHRRPSDMDRLSNQTKHLIKLTHELLKDHSFDSDVEPHKFPSLPEMSNRSANDLNNLELKPTLSQLHAELKLYEHHFEWLNRVSKKHHHPALPKLVEMIKELKSLISLLHHQMLRVEAPRLNLTTPSLPPQLPYQFDVLQSSHELLQHFKLFCDWAYRAFISLKPKDGEDERDRGELENENKADVETGEEVVLDMVSSSVSGQAQRAPEQLDHPFQCMDCGKCFRWSSRLTHHQRSHNNERPYRCNLCPKAFKGSSALLYHQRSHSGEKPYKCKDCGKAFKRSSLLQQHGAGVEAGPGAAIEVGEGLVGAGHLLADFEEVVETTTVAENGQTAEMLLGLTGGDGSNSTGATTQAQFDLLHNFTEVTQSSESVPSEARSTWTALSCGYCNKTFKTSGGLNRHVSLMHSLSSQARSQFSCSACDRSFPLLSSLLTHQHSHTPEQRLLAEAEAEIVCPPSLSLSLPLPSSPGQADKQQEGQREIHVDIITVGEEQDQQPPKPVKAPKKAGTTKATPPGERPYRCSECGKAFKGSSGLKYHMRDHTGERPYRCTECGKSFKRSSLLSIHQRVHTGVRAFQCPHCPLTFKWSSHFQYHLRQHTGERPYVCKECGKSFKNTSCLRRHSQMHSGLRPHVCSVCSKSFSQTSNLKQLHLRTHSTRKDFKCPYCSKEFVMHSYLQRHIRTHGSGVSLPCSGGKGKDGVVVKANVGGVTTTTTLLNPITLETNENSGSLIVSQPALNIPPNTSQNYFMIQTASGLQLIPLSSPVPAPPPPPPPPPAQPQNYLLLQCPSNNGSQSSLILVPTATNPPPAQETQTLPMLQSFQAVQSVLNQTPQAQISQFSPLAQQQQQQARIIITSNNNNNINGSVAMSTQTLSANSLLTKPILGRTTRTGGRRGRKPKSALQKSQSSVCLNAGGAAAVPNSPAPGVAQAGAVSNSTSGAPPSSRTMISPCPLSTPCETVSIHSTSSTVAPLVDTLGPSSSVTMVSPATTITAAQASPPVSVMPETMAQSALDEIRTEEKQFVLCFDNEGESKDDMGGSYVLQFEDGGSGGAVDGGVVAEGNSLVLQIKTNGQRDGEKDSDKGGMMSLLQDWGEEKEGGRQTGEEGNQGKSYVLHFHTEAESNATSGAFSSGQETSLQLTCTPNSSLMPLDGQEVVFKLGSGTKMEPAPEEGMQMIALIGDEGGMAGELARCSAATGGVAEDGGAMEGIFQLESGEGIVIIEVSTSGIRDGEMEREEGRDICQTSDTVEVQETAAKKNNPDNTEVQTSAEQAMRIGPLHGKEMHFSD</sequence>
<feature type="region of interest" description="Disordered" evidence="12">
    <location>
        <begin position="247"/>
        <end position="336"/>
    </location>
</feature>
<dbReference type="Pfam" id="PF07400">
    <property type="entry name" value="IL11"/>
    <property type="match status" value="1"/>
</dbReference>
<dbReference type="SMART" id="SM01132">
    <property type="entry name" value="DIL"/>
    <property type="match status" value="1"/>
</dbReference>
<feature type="domain" description="C2H2-type" evidence="13">
    <location>
        <begin position="1251"/>
        <end position="1278"/>
    </location>
</feature>
<dbReference type="InterPro" id="IPR029071">
    <property type="entry name" value="Ubiquitin-like_domsf"/>
</dbReference>
<dbReference type="InterPro" id="IPR022356">
    <property type="entry name" value="IL-11_fish"/>
</dbReference>
<comment type="subcellular location">
    <subcellularLocation>
        <location evidence="1">Nucleus</location>
    </subcellularLocation>
</comment>
<feature type="domain" description="C2H2-type" evidence="13">
    <location>
        <begin position="975"/>
        <end position="1003"/>
    </location>
</feature>
<feature type="compositionally biased region" description="Basic and acidic residues" evidence="12">
    <location>
        <begin position="487"/>
        <end position="510"/>
    </location>
</feature>
<keyword evidence="8" id="KW-0238">DNA-binding</keyword>
<dbReference type="SUPFAM" id="SSF54236">
    <property type="entry name" value="Ubiquitin-like"/>
    <property type="match status" value="1"/>
</dbReference>
<name>Q4SN43_TETNG</name>
<feature type="non-terminal residue" evidence="16">
    <location>
        <position position="1"/>
    </location>
</feature>
<feature type="compositionally biased region" description="Basic and acidic residues" evidence="12">
    <location>
        <begin position="247"/>
        <end position="264"/>
    </location>
</feature>
<dbReference type="FunFam" id="3.30.160.60:FF:000295">
    <property type="entry name" value="zinc finger protein 19"/>
    <property type="match status" value="1"/>
</dbReference>
<feature type="compositionally biased region" description="Basic and acidic residues" evidence="12">
    <location>
        <begin position="284"/>
        <end position="300"/>
    </location>
</feature>
<feature type="region of interest" description="Disordered" evidence="12">
    <location>
        <begin position="486"/>
        <end position="515"/>
    </location>
</feature>
<feature type="domain" description="C2H2-type" evidence="13">
    <location>
        <begin position="1279"/>
        <end position="1306"/>
    </location>
</feature>
<reference evidence="16" key="1">
    <citation type="journal article" date="2004" name="Nature">
        <title>Genome duplication in the teleost fish Tetraodon nigroviridis reveals the early vertebrate proto-karyotype.</title>
        <authorList>
            <person name="Jaillon O."/>
            <person name="Aury J.-M."/>
            <person name="Brunet F."/>
            <person name="Petit J.-L."/>
            <person name="Stange-Thomann N."/>
            <person name="Mauceli E."/>
            <person name="Bouneau L."/>
            <person name="Fischer C."/>
            <person name="Ozouf-Costaz C."/>
            <person name="Bernot A."/>
            <person name="Nicaud S."/>
            <person name="Jaffe D."/>
            <person name="Fisher S."/>
            <person name="Lutfalla G."/>
            <person name="Dossat C."/>
            <person name="Segurens B."/>
            <person name="Dasilva C."/>
            <person name="Salanoubat M."/>
            <person name="Levy M."/>
            <person name="Boudet N."/>
            <person name="Castellano S."/>
            <person name="Anthouard V."/>
            <person name="Jubin C."/>
            <person name="Castelli V."/>
            <person name="Katinka M."/>
            <person name="Vacherie B."/>
            <person name="Biemont C."/>
            <person name="Skalli Z."/>
            <person name="Cattolico L."/>
            <person name="Poulain J."/>
            <person name="De Berardinis V."/>
            <person name="Cruaud C."/>
            <person name="Duprat S."/>
            <person name="Brottier P."/>
            <person name="Coutanceau J.-P."/>
            <person name="Gouzy J."/>
            <person name="Parra G."/>
            <person name="Lardier G."/>
            <person name="Chapple C."/>
            <person name="McKernan K.J."/>
            <person name="McEwan P."/>
            <person name="Bosak S."/>
            <person name="Kellis M."/>
            <person name="Volff J.-N."/>
            <person name="Guigo R."/>
            <person name="Zody M.C."/>
            <person name="Mesirov J."/>
            <person name="Lindblad-Toh K."/>
            <person name="Birren B."/>
            <person name="Nusbaum C."/>
            <person name="Kahn D."/>
            <person name="Robinson-Rechavi M."/>
            <person name="Laudet V."/>
            <person name="Schachter V."/>
            <person name="Quetier F."/>
            <person name="Saurin W."/>
            <person name="Scarpelli C."/>
            <person name="Wincker P."/>
            <person name="Lander E.S."/>
            <person name="Weissenbach J."/>
            <person name="Roest Crollius H."/>
        </authorList>
    </citation>
    <scope>NUCLEOTIDE SEQUENCE [LARGE SCALE GENOMIC DNA]</scope>
</reference>
<evidence type="ECO:0000256" key="3">
    <source>
        <dbReference type="ARBA" id="ARBA00022723"/>
    </source>
</evidence>
<feature type="domain" description="C2H2-type" evidence="13">
    <location>
        <begin position="1087"/>
        <end position="1115"/>
    </location>
</feature>
<dbReference type="FunFam" id="3.30.160.60:FF:002343">
    <property type="entry name" value="Zinc finger protein 33A"/>
    <property type="match status" value="1"/>
</dbReference>
<evidence type="ECO:0000256" key="7">
    <source>
        <dbReference type="ARBA" id="ARBA00023015"/>
    </source>
</evidence>
<keyword evidence="7" id="KW-0805">Transcription regulation</keyword>
<dbReference type="EMBL" id="CAAE01014543">
    <property type="protein sequence ID" value="CAF97939.1"/>
    <property type="molecule type" value="Genomic_DNA"/>
</dbReference>
<proteinExistence type="inferred from homology"/>
<protein>
    <submittedName>
        <fullName evidence="16">Chromosome 8 SCAF14543, whole genome shotgun sequence</fullName>
    </submittedName>
</protein>
<dbReference type="Pfam" id="PF00788">
    <property type="entry name" value="RA"/>
    <property type="match status" value="1"/>
</dbReference>
<keyword evidence="5 11" id="KW-0863">Zinc-finger</keyword>
<dbReference type="Pfam" id="PF01843">
    <property type="entry name" value="DIL"/>
    <property type="match status" value="1"/>
</dbReference>
<dbReference type="FunFam" id="3.30.160.60:FF:000446">
    <property type="entry name" value="Zinc finger protein"/>
    <property type="match status" value="1"/>
</dbReference>
<feature type="region of interest" description="Disordered" evidence="12">
    <location>
        <begin position="1192"/>
        <end position="1222"/>
    </location>
</feature>
<accession>Q4SN43</accession>
<dbReference type="GO" id="GO:0000978">
    <property type="term" value="F:RNA polymerase II cis-regulatory region sequence-specific DNA binding"/>
    <property type="evidence" value="ECO:0007669"/>
    <property type="project" value="TreeGrafter"/>
</dbReference>
<evidence type="ECO:0000313" key="16">
    <source>
        <dbReference type="EMBL" id="CAF97939.1"/>
    </source>
</evidence>
<dbReference type="PROSITE" id="PS50157">
    <property type="entry name" value="ZINC_FINGER_C2H2_2"/>
    <property type="match status" value="11"/>
</dbReference>
<dbReference type="PROSITE" id="PS51126">
    <property type="entry name" value="DILUTE"/>
    <property type="match status" value="1"/>
</dbReference>
<dbReference type="SMART" id="SM00355">
    <property type="entry name" value="ZnF_C2H2"/>
    <property type="match status" value="11"/>
</dbReference>
<dbReference type="InterPro" id="IPR013087">
    <property type="entry name" value="Znf_C2H2_type"/>
</dbReference>
<dbReference type="OrthoDB" id="9885925at2759"/>
<feature type="compositionally biased region" description="Polar residues" evidence="12">
    <location>
        <begin position="1635"/>
        <end position="1649"/>
    </location>
</feature>
<feature type="compositionally biased region" description="Low complexity" evidence="12">
    <location>
        <begin position="52"/>
        <end position="68"/>
    </location>
</feature>
<feature type="region of interest" description="Disordered" evidence="12">
    <location>
        <begin position="1628"/>
        <end position="1649"/>
    </location>
</feature>
<keyword evidence="9" id="KW-0804">Transcription</keyword>
<feature type="region of interest" description="Disordered" evidence="12">
    <location>
        <begin position="1587"/>
        <end position="1610"/>
    </location>
</feature>
<evidence type="ECO:0000256" key="8">
    <source>
        <dbReference type="ARBA" id="ARBA00023125"/>
    </source>
</evidence>
<feature type="compositionally biased region" description="Low complexity" evidence="12">
    <location>
        <begin position="1209"/>
        <end position="1218"/>
    </location>
</feature>
<evidence type="ECO:0000256" key="1">
    <source>
        <dbReference type="ARBA" id="ARBA00004123"/>
    </source>
</evidence>
<feature type="domain" description="Dilute" evidence="15">
    <location>
        <begin position="510"/>
        <end position="671"/>
    </location>
</feature>
<dbReference type="FunFam" id="3.30.160.60:FF:000185">
    <property type="entry name" value="zinc finger protein 319"/>
    <property type="match status" value="1"/>
</dbReference>
<evidence type="ECO:0000256" key="12">
    <source>
        <dbReference type="SAM" id="MobiDB-lite"/>
    </source>
</evidence>
<feature type="domain" description="C2H2-type" evidence="13">
    <location>
        <begin position="1120"/>
        <end position="1147"/>
    </location>
</feature>
<evidence type="ECO:0000256" key="9">
    <source>
        <dbReference type="ARBA" id="ARBA00023163"/>
    </source>
</evidence>
<feature type="domain" description="C2H2-type" evidence="13">
    <location>
        <begin position="1335"/>
        <end position="1363"/>
    </location>
</feature>
<dbReference type="PANTHER" id="PTHR19818:SF157">
    <property type="entry name" value="C2H2-TYPE DOMAIN-CONTAINING PROTEIN"/>
    <property type="match status" value="1"/>
</dbReference>